<proteinExistence type="predicted"/>
<accession>A0ABV4XX48</accession>
<evidence type="ECO:0000313" key="2">
    <source>
        <dbReference type="Proteomes" id="UP001576784"/>
    </source>
</evidence>
<reference evidence="1 2" key="1">
    <citation type="submission" date="2024-09" db="EMBL/GenBank/DDBJ databases">
        <title>Floridaenema gen nov. (Aerosakkonemataceae, Aerosakkonematales ord. nov., Cyanobacteria) from benthic tropical and subtropical fresh waters, with the description of four new species.</title>
        <authorList>
            <person name="Moretto J.A."/>
            <person name="Berthold D.E."/>
            <person name="Lefler F.W."/>
            <person name="Huang I.-S."/>
            <person name="Laughinghouse H. IV."/>
        </authorList>
    </citation>
    <scope>NUCLEOTIDE SEQUENCE [LARGE SCALE GENOMIC DNA]</scope>
    <source>
        <strain evidence="1 2">BLCC-F50</strain>
    </source>
</reference>
<organism evidence="1 2">
    <name type="scientific">Floridaenema flaviceps BLCC-F50</name>
    <dbReference type="NCBI Taxonomy" id="3153642"/>
    <lineage>
        <taxon>Bacteria</taxon>
        <taxon>Bacillati</taxon>
        <taxon>Cyanobacteriota</taxon>
        <taxon>Cyanophyceae</taxon>
        <taxon>Oscillatoriophycideae</taxon>
        <taxon>Aerosakkonematales</taxon>
        <taxon>Aerosakkonemataceae</taxon>
        <taxon>Floridanema</taxon>
        <taxon>Floridanema flaviceps</taxon>
    </lineage>
</organism>
<comment type="caution">
    <text evidence="1">The sequence shown here is derived from an EMBL/GenBank/DDBJ whole genome shotgun (WGS) entry which is preliminary data.</text>
</comment>
<keyword evidence="2" id="KW-1185">Reference proteome</keyword>
<dbReference type="Proteomes" id="UP001576784">
    <property type="component" value="Unassembled WGS sequence"/>
</dbReference>
<evidence type="ECO:0000313" key="1">
    <source>
        <dbReference type="EMBL" id="MFB2896320.1"/>
    </source>
</evidence>
<protein>
    <submittedName>
        <fullName evidence="1">Uncharacterized protein</fullName>
    </submittedName>
</protein>
<dbReference type="RefSeq" id="WP_413265949.1">
    <property type="nucleotide sequence ID" value="NZ_JBHFNR010000194.1"/>
</dbReference>
<sequence length="48" mass="5391">MKISNLKSDDTMELCAGMHKFQHSYMGDILIAFFEQGSGKRAWIAIIG</sequence>
<dbReference type="EMBL" id="JBHFNR010000194">
    <property type="protein sequence ID" value="MFB2896320.1"/>
    <property type="molecule type" value="Genomic_DNA"/>
</dbReference>
<gene>
    <name evidence="1" type="ORF">ACE1CI_25710</name>
</gene>
<name>A0ABV4XX48_9CYAN</name>